<sequence length="85" mass="9123">MVGAQVYAHGAQSGRCRRSCSQVPRRTPRRDRFPGAVRTSGSREAKDGAAAPHGPCGAADRFYLDPVADSMLLQIYCNKIEEGGS</sequence>
<keyword evidence="3" id="KW-1185">Reference proteome</keyword>
<gene>
    <name evidence="2" type="ORF">LI90_3079</name>
</gene>
<organism evidence="2 3">
    <name type="scientific">Carbonactinospora thermoautotrophica</name>
    <dbReference type="NCBI Taxonomy" id="1469144"/>
    <lineage>
        <taxon>Bacteria</taxon>
        <taxon>Bacillati</taxon>
        <taxon>Actinomycetota</taxon>
        <taxon>Actinomycetes</taxon>
        <taxon>Kitasatosporales</taxon>
        <taxon>Carbonactinosporaceae</taxon>
        <taxon>Carbonactinospora</taxon>
    </lineage>
</organism>
<evidence type="ECO:0000313" key="3">
    <source>
        <dbReference type="Proteomes" id="UP000070188"/>
    </source>
</evidence>
<dbReference type="EC" id="5.3.1.6" evidence="2"/>
<reference evidence="3" key="1">
    <citation type="submission" date="2015-04" db="EMBL/GenBank/DDBJ databases">
        <title>Physiological reanalysis, assessment of diazotrophy, and genome sequences of multiple isolates of Streptomyces thermoautotrophicus.</title>
        <authorList>
            <person name="MacKellar D.C."/>
            <person name="Lieber L."/>
            <person name="Norman J."/>
            <person name="Bolger A."/>
            <person name="Tobin C."/>
            <person name="Murray J.W."/>
            <person name="Chang R."/>
            <person name="Ford T."/>
            <person name="Nguyen P.Q."/>
            <person name="Woodward J."/>
            <person name="Permingeat H."/>
            <person name="Joshi N.S."/>
            <person name="Silver P.A."/>
            <person name="Usadel B."/>
            <person name="Rutherford A.W."/>
            <person name="Friesen M."/>
            <person name="Prell J."/>
        </authorList>
    </citation>
    <scope>NUCLEOTIDE SEQUENCE [LARGE SCALE GENOMIC DNA]</scope>
    <source>
        <strain evidence="3">H1</strain>
    </source>
</reference>
<name>A0A132MW11_9ACTN</name>
<accession>A0A132MW11</accession>
<dbReference type="EMBL" id="LAXD01000001">
    <property type="protein sequence ID" value="KWX02041.1"/>
    <property type="molecule type" value="Genomic_DNA"/>
</dbReference>
<keyword evidence="2" id="KW-0413">Isomerase</keyword>
<dbReference type="AlphaFoldDB" id="A0A132MW11"/>
<evidence type="ECO:0000313" key="2">
    <source>
        <dbReference type="EMBL" id="KWX02041.1"/>
    </source>
</evidence>
<comment type="caution">
    <text evidence="2">The sequence shown here is derived from an EMBL/GenBank/DDBJ whole genome shotgun (WGS) entry which is preliminary data.</text>
</comment>
<protein>
    <submittedName>
        <fullName evidence="2">Ribose 5-phosphate isomerase B</fullName>
        <ecNumber evidence="2">5.3.1.6</ecNumber>
    </submittedName>
</protein>
<dbReference type="Proteomes" id="UP000070188">
    <property type="component" value="Unassembled WGS sequence"/>
</dbReference>
<feature type="region of interest" description="Disordered" evidence="1">
    <location>
        <begin position="1"/>
        <end position="53"/>
    </location>
</feature>
<dbReference type="STRING" id="1469144.LI90_3079"/>
<proteinExistence type="predicted"/>
<dbReference type="GO" id="GO:0004751">
    <property type="term" value="F:ribose-5-phosphate isomerase activity"/>
    <property type="evidence" value="ECO:0007669"/>
    <property type="project" value="UniProtKB-EC"/>
</dbReference>
<evidence type="ECO:0000256" key="1">
    <source>
        <dbReference type="SAM" id="MobiDB-lite"/>
    </source>
</evidence>